<comment type="caution">
    <text evidence="8">The sequence shown here is derived from an EMBL/GenBank/DDBJ whole genome shotgun (WGS) entry which is preliminary data.</text>
</comment>
<dbReference type="InterPro" id="IPR050479">
    <property type="entry name" value="CYP11_CYP27_families"/>
</dbReference>
<dbReference type="Pfam" id="PF00067">
    <property type="entry name" value="p450"/>
    <property type="match status" value="1"/>
</dbReference>
<keyword evidence="5" id="KW-0560">Oxidoreductase</keyword>
<proteinExistence type="inferred from homology"/>
<dbReference type="InterPro" id="IPR036396">
    <property type="entry name" value="Cyt_P450_sf"/>
</dbReference>
<dbReference type="InterPro" id="IPR001128">
    <property type="entry name" value="Cyt_P450"/>
</dbReference>
<evidence type="ECO:0000313" key="8">
    <source>
        <dbReference type="EMBL" id="CAJ0967596.1"/>
    </source>
</evidence>
<evidence type="ECO:0000256" key="3">
    <source>
        <dbReference type="ARBA" id="ARBA00022617"/>
    </source>
</evidence>
<keyword evidence="7" id="KW-0503">Monooxygenase</keyword>
<evidence type="ECO:0000256" key="7">
    <source>
        <dbReference type="ARBA" id="ARBA00023033"/>
    </source>
</evidence>
<name>A0ABN9MLE2_9NEOB</name>
<dbReference type="Proteomes" id="UP001176940">
    <property type="component" value="Unassembled WGS sequence"/>
</dbReference>
<keyword evidence="3" id="KW-0349">Heme</keyword>
<sequence length="228" mass="27056">MVHKVKEEYLSIWRNDIKKSQKLTIYPNLQREYKLVPYLDKLENSKERQILSRYRLSAHSLLIESGRHRQNYKTLPAAPPGGHFTSKEEEEKLPIILGEEESAAAVAAEYLIYKKRYGPWWKSQIGHFKMVNIADPAILEIMVRQEGKYPIRNEIDLWRLHREIRNVSYGPFSEHGEKWHALRTILNKKMLKPIEAKSYAGSINEVVSDFMVRLQELRRQSHNRRHRQ</sequence>
<evidence type="ECO:0000256" key="5">
    <source>
        <dbReference type="ARBA" id="ARBA00023002"/>
    </source>
</evidence>
<dbReference type="PANTHER" id="PTHR24279:SF123">
    <property type="entry name" value="CYTOCHROME P450 FAMILY 27 SUBFAMILY A MEMBER 1"/>
    <property type="match status" value="1"/>
</dbReference>
<evidence type="ECO:0000256" key="4">
    <source>
        <dbReference type="ARBA" id="ARBA00022723"/>
    </source>
</evidence>
<dbReference type="SUPFAM" id="SSF48264">
    <property type="entry name" value="Cytochrome P450"/>
    <property type="match status" value="1"/>
</dbReference>
<evidence type="ECO:0000256" key="6">
    <source>
        <dbReference type="ARBA" id="ARBA00023004"/>
    </source>
</evidence>
<dbReference type="EMBL" id="CAUEEQ010078413">
    <property type="protein sequence ID" value="CAJ0967596.1"/>
    <property type="molecule type" value="Genomic_DNA"/>
</dbReference>
<organism evidence="8 9">
    <name type="scientific">Ranitomeya imitator</name>
    <name type="common">mimic poison frog</name>
    <dbReference type="NCBI Taxonomy" id="111125"/>
    <lineage>
        <taxon>Eukaryota</taxon>
        <taxon>Metazoa</taxon>
        <taxon>Chordata</taxon>
        <taxon>Craniata</taxon>
        <taxon>Vertebrata</taxon>
        <taxon>Euteleostomi</taxon>
        <taxon>Amphibia</taxon>
        <taxon>Batrachia</taxon>
        <taxon>Anura</taxon>
        <taxon>Neobatrachia</taxon>
        <taxon>Hyloidea</taxon>
        <taxon>Dendrobatidae</taxon>
        <taxon>Dendrobatinae</taxon>
        <taxon>Ranitomeya</taxon>
    </lineage>
</organism>
<evidence type="ECO:0000256" key="2">
    <source>
        <dbReference type="ARBA" id="ARBA00010617"/>
    </source>
</evidence>
<evidence type="ECO:0000256" key="1">
    <source>
        <dbReference type="ARBA" id="ARBA00001971"/>
    </source>
</evidence>
<accession>A0ABN9MLE2</accession>
<protein>
    <submittedName>
        <fullName evidence="8">Uncharacterized protein</fullName>
    </submittedName>
</protein>
<comment type="similarity">
    <text evidence="2">Belongs to the cytochrome P450 family.</text>
</comment>
<reference evidence="8" key="1">
    <citation type="submission" date="2023-07" db="EMBL/GenBank/DDBJ databases">
        <authorList>
            <person name="Stuckert A."/>
        </authorList>
    </citation>
    <scope>NUCLEOTIDE SEQUENCE</scope>
</reference>
<dbReference type="PANTHER" id="PTHR24279">
    <property type="entry name" value="CYTOCHROME P450"/>
    <property type="match status" value="1"/>
</dbReference>
<keyword evidence="4" id="KW-0479">Metal-binding</keyword>
<comment type="cofactor">
    <cofactor evidence="1">
        <name>heme</name>
        <dbReference type="ChEBI" id="CHEBI:30413"/>
    </cofactor>
</comment>
<gene>
    <name evidence="8" type="ORF">RIMI_LOCUS22314851</name>
</gene>
<evidence type="ECO:0000313" key="9">
    <source>
        <dbReference type="Proteomes" id="UP001176940"/>
    </source>
</evidence>
<keyword evidence="6" id="KW-0408">Iron</keyword>
<keyword evidence="9" id="KW-1185">Reference proteome</keyword>
<dbReference type="Gene3D" id="1.10.630.10">
    <property type="entry name" value="Cytochrome P450"/>
    <property type="match status" value="1"/>
</dbReference>